<reference evidence="2 3" key="1">
    <citation type="submission" date="2024-10" db="EMBL/GenBank/DDBJ databases">
        <title>The Natural Products Discovery Center: Release of the First 8490 Sequenced Strains for Exploring Actinobacteria Biosynthetic Diversity.</title>
        <authorList>
            <person name="Kalkreuter E."/>
            <person name="Kautsar S.A."/>
            <person name="Yang D."/>
            <person name="Bader C.D."/>
            <person name="Teijaro C.N."/>
            <person name="Fluegel L."/>
            <person name="Davis C.M."/>
            <person name="Simpson J.R."/>
            <person name="Lauterbach L."/>
            <person name="Steele A.D."/>
            <person name="Gui C."/>
            <person name="Meng S."/>
            <person name="Li G."/>
            <person name="Viehrig K."/>
            <person name="Ye F."/>
            <person name="Su P."/>
            <person name="Kiefer A.F."/>
            <person name="Nichols A."/>
            <person name="Cepeda A.J."/>
            <person name="Yan W."/>
            <person name="Fan B."/>
            <person name="Jiang Y."/>
            <person name="Adhikari A."/>
            <person name="Zheng C.-J."/>
            <person name="Schuster L."/>
            <person name="Cowan T.M."/>
            <person name="Smanski M.J."/>
            <person name="Chevrette M.G."/>
            <person name="De Carvalho L.P.S."/>
            <person name="Shen B."/>
        </authorList>
    </citation>
    <scope>NUCLEOTIDE SEQUENCE [LARGE SCALE GENOMIC DNA]</scope>
    <source>
        <strain evidence="2 3">NPDC048320</strain>
    </source>
</reference>
<feature type="region of interest" description="Disordered" evidence="1">
    <location>
        <begin position="1"/>
        <end position="41"/>
    </location>
</feature>
<proteinExistence type="predicted"/>
<evidence type="ECO:0000313" key="2">
    <source>
        <dbReference type="EMBL" id="MFG3012947.1"/>
    </source>
</evidence>
<comment type="caution">
    <text evidence="2">The sequence shown here is derived from an EMBL/GenBank/DDBJ whole genome shotgun (WGS) entry which is preliminary data.</text>
</comment>
<evidence type="ECO:0000256" key="1">
    <source>
        <dbReference type="SAM" id="MobiDB-lite"/>
    </source>
</evidence>
<accession>A0ABW7B6Z6</accession>
<evidence type="ECO:0000313" key="3">
    <source>
        <dbReference type="Proteomes" id="UP001604267"/>
    </source>
</evidence>
<gene>
    <name evidence="2" type="ORF">ACGFZB_21255</name>
</gene>
<keyword evidence="3" id="KW-1185">Reference proteome</keyword>
<name>A0ABW7B6Z6_9ACTN</name>
<protein>
    <submittedName>
        <fullName evidence="2">Uncharacterized protein</fullName>
    </submittedName>
</protein>
<feature type="region of interest" description="Disordered" evidence="1">
    <location>
        <begin position="54"/>
        <end position="85"/>
    </location>
</feature>
<dbReference type="Proteomes" id="UP001604267">
    <property type="component" value="Unassembled WGS sequence"/>
</dbReference>
<dbReference type="EMBL" id="JBICYV010000010">
    <property type="protein sequence ID" value="MFG3012947.1"/>
    <property type="molecule type" value="Genomic_DNA"/>
</dbReference>
<sequence>MSTAEPAPTDTGHHRLRHLGERMAEHHRRAQDEREESSLDDAVDAAAFDLAADIAHPTPGGPEPGYDVDTDLGVDPRRSGQTGLT</sequence>
<organism evidence="2 3">
    <name type="scientific">Streptomyces cinerochromogenes</name>
    <dbReference type="NCBI Taxonomy" id="66422"/>
    <lineage>
        <taxon>Bacteria</taxon>
        <taxon>Bacillati</taxon>
        <taxon>Actinomycetota</taxon>
        <taxon>Actinomycetes</taxon>
        <taxon>Kitasatosporales</taxon>
        <taxon>Streptomycetaceae</taxon>
        <taxon>Streptomyces</taxon>
    </lineage>
</organism>
<dbReference type="RefSeq" id="WP_392819060.1">
    <property type="nucleotide sequence ID" value="NZ_JBICYV010000010.1"/>
</dbReference>